<dbReference type="SMART" id="SM00326">
    <property type="entry name" value="SH3"/>
    <property type="match status" value="1"/>
</dbReference>
<name>A0A2T9YIQ1_9FUNG</name>
<dbReference type="InterPro" id="IPR036028">
    <property type="entry name" value="SH3-like_dom_sf"/>
</dbReference>
<dbReference type="PRINTS" id="PR00452">
    <property type="entry name" value="SH3DOMAIN"/>
</dbReference>
<dbReference type="PANTHER" id="PTHR15629">
    <property type="entry name" value="SH3YL1 PROTEIN"/>
    <property type="match status" value="1"/>
</dbReference>
<dbReference type="EMBL" id="MBFT01000381">
    <property type="protein sequence ID" value="PVU92211.1"/>
    <property type="molecule type" value="Genomic_DNA"/>
</dbReference>
<evidence type="ECO:0000259" key="4">
    <source>
        <dbReference type="PROSITE" id="PS50002"/>
    </source>
</evidence>
<gene>
    <name evidence="5" type="ORF">BB559_003790</name>
</gene>
<dbReference type="CDD" id="cd11525">
    <property type="entry name" value="SYLF_SH3YL1_like"/>
    <property type="match status" value="1"/>
</dbReference>
<dbReference type="PROSITE" id="PS50002">
    <property type="entry name" value="SH3"/>
    <property type="match status" value="1"/>
</dbReference>
<comment type="similarity">
    <text evidence="1">Belongs to the SH3YL1 family.</text>
</comment>
<dbReference type="InterPro" id="IPR051702">
    <property type="entry name" value="SH3_domain_YSC84-like"/>
</dbReference>
<dbReference type="OrthoDB" id="443981at2759"/>
<organism evidence="5 6">
    <name type="scientific">Furculomyces boomerangus</name>
    <dbReference type="NCBI Taxonomy" id="61424"/>
    <lineage>
        <taxon>Eukaryota</taxon>
        <taxon>Fungi</taxon>
        <taxon>Fungi incertae sedis</taxon>
        <taxon>Zoopagomycota</taxon>
        <taxon>Kickxellomycotina</taxon>
        <taxon>Harpellomycetes</taxon>
        <taxon>Harpellales</taxon>
        <taxon>Harpellaceae</taxon>
        <taxon>Furculomyces</taxon>
    </lineage>
</organism>
<dbReference type="Pfam" id="PF00018">
    <property type="entry name" value="SH3_1"/>
    <property type="match status" value="1"/>
</dbReference>
<dbReference type="GO" id="GO:0035091">
    <property type="term" value="F:phosphatidylinositol binding"/>
    <property type="evidence" value="ECO:0007669"/>
    <property type="project" value="TreeGrafter"/>
</dbReference>
<accession>A0A2T9YIQ1</accession>
<dbReference type="Proteomes" id="UP000245699">
    <property type="component" value="Unassembled WGS sequence"/>
</dbReference>
<keyword evidence="6" id="KW-1185">Reference proteome</keyword>
<dbReference type="Gene3D" id="2.30.30.40">
    <property type="entry name" value="SH3 Domains"/>
    <property type="match status" value="1"/>
</dbReference>
<protein>
    <recommendedName>
        <fullName evidence="4">SH3 domain-containing protein</fullName>
    </recommendedName>
</protein>
<dbReference type="AlphaFoldDB" id="A0A2T9YIQ1"/>
<dbReference type="InterPro" id="IPR007461">
    <property type="entry name" value="Ysc84_actin-binding"/>
</dbReference>
<dbReference type="SUPFAM" id="SSF50044">
    <property type="entry name" value="SH3-domain"/>
    <property type="match status" value="1"/>
</dbReference>
<evidence type="ECO:0000256" key="3">
    <source>
        <dbReference type="PROSITE-ProRule" id="PRU00192"/>
    </source>
</evidence>
<evidence type="ECO:0000313" key="5">
    <source>
        <dbReference type="EMBL" id="PVU92211.1"/>
    </source>
</evidence>
<sequence length="335" mass="36384">MKYILSPIPTSLNKDILNAAEILSSFIKPKEAKLINKAIPHDILDKCCGIAVISVLKGGFMWSGSVGSGLVVARLPNGNWSPPSAIAITGAGFGGLAGAEITEFVMILRTPQAVKAFSHRGNITLGTNISIAAGPVGRSVEASGSLLNTAPILSYSKSKGIFAGVSLEGSVIIERKDANQKFYNRKISAQEILAGAVPYPQETKILYSAIESRNINGKSSSKKFGTQYNFETSDRALPEYSQSQPLYTSINHYNDEKNETSEKLMSEHNFEPNVEHIGHSYKAIFDFPGVEDTDLPFRKGDLITVTAVTPTRFDWWSGLKNGKEGQFPANFIEIH</sequence>
<dbReference type="InterPro" id="IPR001452">
    <property type="entry name" value="SH3_domain"/>
</dbReference>
<keyword evidence="2 3" id="KW-0728">SH3 domain</keyword>
<dbReference type="InterPro" id="IPR033643">
    <property type="entry name" value="SYLF_SH3YL1-like"/>
</dbReference>
<dbReference type="Pfam" id="PF04366">
    <property type="entry name" value="Ysc84"/>
    <property type="match status" value="1"/>
</dbReference>
<dbReference type="STRING" id="61424.A0A2T9YIQ1"/>
<feature type="domain" description="SH3" evidence="4">
    <location>
        <begin position="276"/>
        <end position="335"/>
    </location>
</feature>
<evidence type="ECO:0000313" key="6">
    <source>
        <dbReference type="Proteomes" id="UP000245699"/>
    </source>
</evidence>
<proteinExistence type="inferred from homology"/>
<dbReference type="PANTHER" id="PTHR15629:SF2">
    <property type="entry name" value="SH3 DOMAIN-CONTAINING YSC84-LIKE PROTEIN 1"/>
    <property type="match status" value="1"/>
</dbReference>
<comment type="caution">
    <text evidence="5">The sequence shown here is derived from an EMBL/GenBank/DDBJ whole genome shotgun (WGS) entry which is preliminary data.</text>
</comment>
<evidence type="ECO:0000256" key="1">
    <source>
        <dbReference type="ARBA" id="ARBA00007761"/>
    </source>
</evidence>
<reference evidence="5 6" key="1">
    <citation type="journal article" date="2018" name="MBio">
        <title>Comparative Genomics Reveals the Core Gene Toolbox for the Fungus-Insect Symbiosis.</title>
        <authorList>
            <person name="Wang Y."/>
            <person name="Stata M."/>
            <person name="Wang W."/>
            <person name="Stajich J.E."/>
            <person name="White M.M."/>
            <person name="Moncalvo J.M."/>
        </authorList>
    </citation>
    <scope>NUCLEOTIDE SEQUENCE [LARGE SCALE GENOMIC DNA]</scope>
    <source>
        <strain evidence="5 6">AUS-77-4</strain>
    </source>
</reference>
<evidence type="ECO:0000256" key="2">
    <source>
        <dbReference type="ARBA" id="ARBA00022443"/>
    </source>
</evidence>